<evidence type="ECO:0000313" key="1">
    <source>
        <dbReference type="EMBL" id="MED6177994.1"/>
    </source>
</evidence>
<accession>A0ABU6VWU2</accession>
<organism evidence="1 2">
    <name type="scientific">Stylosanthes scabra</name>
    <dbReference type="NCBI Taxonomy" id="79078"/>
    <lineage>
        <taxon>Eukaryota</taxon>
        <taxon>Viridiplantae</taxon>
        <taxon>Streptophyta</taxon>
        <taxon>Embryophyta</taxon>
        <taxon>Tracheophyta</taxon>
        <taxon>Spermatophyta</taxon>
        <taxon>Magnoliopsida</taxon>
        <taxon>eudicotyledons</taxon>
        <taxon>Gunneridae</taxon>
        <taxon>Pentapetalae</taxon>
        <taxon>rosids</taxon>
        <taxon>fabids</taxon>
        <taxon>Fabales</taxon>
        <taxon>Fabaceae</taxon>
        <taxon>Papilionoideae</taxon>
        <taxon>50 kb inversion clade</taxon>
        <taxon>dalbergioids sensu lato</taxon>
        <taxon>Dalbergieae</taxon>
        <taxon>Pterocarpus clade</taxon>
        <taxon>Stylosanthes</taxon>
    </lineage>
</organism>
<name>A0ABU6VWU2_9FABA</name>
<sequence length="146" mass="16214">MLPYREMHRETKTDRKPPLIPIICSDVKFNTKMKARTTKTHSNNVAEERMPGAMQGEEAVNEGGRYHQSNNEDFGKMNKGNASTFAGVLYGCCDARWRSASDEPSRDGGIEGWIHSASPIAAKPQQLMVAVFPWNRDSKGMAAKQG</sequence>
<dbReference type="EMBL" id="JASCZI010154402">
    <property type="protein sequence ID" value="MED6177994.1"/>
    <property type="molecule type" value="Genomic_DNA"/>
</dbReference>
<comment type="caution">
    <text evidence="1">The sequence shown here is derived from an EMBL/GenBank/DDBJ whole genome shotgun (WGS) entry which is preliminary data.</text>
</comment>
<dbReference type="Proteomes" id="UP001341840">
    <property type="component" value="Unassembled WGS sequence"/>
</dbReference>
<keyword evidence="2" id="KW-1185">Reference proteome</keyword>
<proteinExistence type="predicted"/>
<gene>
    <name evidence="1" type="ORF">PIB30_103457</name>
</gene>
<reference evidence="1 2" key="1">
    <citation type="journal article" date="2023" name="Plants (Basel)">
        <title>Bridging the Gap: Combining Genomics and Transcriptomics Approaches to Understand Stylosanthes scabra, an Orphan Legume from the Brazilian Caatinga.</title>
        <authorList>
            <person name="Ferreira-Neto J.R.C."/>
            <person name="da Silva M.D."/>
            <person name="Binneck E."/>
            <person name="de Melo N.F."/>
            <person name="da Silva R.H."/>
            <person name="de Melo A.L.T.M."/>
            <person name="Pandolfi V."/>
            <person name="Bustamante F.O."/>
            <person name="Brasileiro-Vidal A.C."/>
            <person name="Benko-Iseppon A.M."/>
        </authorList>
    </citation>
    <scope>NUCLEOTIDE SEQUENCE [LARGE SCALE GENOMIC DNA]</scope>
    <source>
        <tissue evidence="1">Leaves</tissue>
    </source>
</reference>
<evidence type="ECO:0000313" key="2">
    <source>
        <dbReference type="Proteomes" id="UP001341840"/>
    </source>
</evidence>
<protein>
    <submittedName>
        <fullName evidence="1">Uncharacterized protein</fullName>
    </submittedName>
</protein>